<name>A0A345CVR8_9GAMM</name>
<accession>A0A345CVR8</accession>
<gene>
    <name evidence="2" type="ORF">AV903_18200</name>
</gene>
<organism evidence="2 3">
    <name type="scientific">Erwinia tracheiphila</name>
    <dbReference type="NCBI Taxonomy" id="65700"/>
    <lineage>
        <taxon>Bacteria</taxon>
        <taxon>Pseudomonadati</taxon>
        <taxon>Pseudomonadota</taxon>
        <taxon>Gammaproteobacteria</taxon>
        <taxon>Enterobacterales</taxon>
        <taxon>Erwiniaceae</taxon>
        <taxon>Erwinia</taxon>
    </lineage>
</organism>
<dbReference type="AlphaFoldDB" id="A0A345CVR8"/>
<evidence type="ECO:0000256" key="1">
    <source>
        <dbReference type="SAM" id="MobiDB-lite"/>
    </source>
</evidence>
<feature type="region of interest" description="Disordered" evidence="1">
    <location>
        <begin position="14"/>
        <end position="34"/>
    </location>
</feature>
<proteinExistence type="predicted"/>
<dbReference type="Proteomes" id="UP000264980">
    <property type="component" value="Chromosome"/>
</dbReference>
<evidence type="ECO:0000313" key="2">
    <source>
        <dbReference type="EMBL" id="AXF77535.1"/>
    </source>
</evidence>
<evidence type="ECO:0000313" key="3">
    <source>
        <dbReference type="Proteomes" id="UP000264980"/>
    </source>
</evidence>
<protein>
    <submittedName>
        <fullName evidence="2">Uncharacterized protein</fullName>
    </submittedName>
</protein>
<reference evidence="2 3" key="1">
    <citation type="submission" date="2016-01" db="EMBL/GenBank/DDBJ databases">
        <authorList>
            <person name="Oliw E.H."/>
        </authorList>
    </citation>
    <scope>NUCLEOTIDE SEQUENCE [LARGE SCALE GENOMIC DNA]</scope>
    <source>
        <strain evidence="2 3">MDcuke</strain>
    </source>
</reference>
<dbReference type="EMBL" id="CP013970">
    <property type="protein sequence ID" value="AXF77535.1"/>
    <property type="molecule type" value="Genomic_DNA"/>
</dbReference>
<sequence length="95" mass="10282">MQQGPVIFRRLFPSGQGPAKPVHPAVRPPDCPATGPEARGFAGISFLFTGRDIRLVTTAQPVCFARALRRLCPGRVRVFAPGIPSEEHRVCPPPV</sequence>